<dbReference type="EMBL" id="JAVSKO010000003">
    <property type="protein sequence ID" value="MDT3467932.1"/>
    <property type="molecule type" value="Genomic_DNA"/>
</dbReference>
<evidence type="ECO:0000256" key="1">
    <source>
        <dbReference type="SAM" id="Coils"/>
    </source>
</evidence>
<keyword evidence="1" id="KW-0175">Coiled coil</keyword>
<comment type="caution">
    <text evidence="3">The sequence shown here is derived from an EMBL/GenBank/DDBJ whole genome shotgun (WGS) entry which is preliminary data.</text>
</comment>
<feature type="coiled-coil region" evidence="1">
    <location>
        <begin position="403"/>
        <end position="501"/>
    </location>
</feature>
<feature type="domain" description="Bacteriophage tail tape measure N-terminal" evidence="2">
    <location>
        <begin position="45"/>
        <end position="195"/>
    </location>
</feature>
<dbReference type="AlphaFoldDB" id="A0AAJ2JDJ1"/>
<organism evidence="3 4">
    <name type="scientific">Stenotrophomonas maltophilia</name>
    <name type="common">Pseudomonas maltophilia</name>
    <name type="synonym">Xanthomonas maltophilia</name>
    <dbReference type="NCBI Taxonomy" id="40324"/>
    <lineage>
        <taxon>Bacteria</taxon>
        <taxon>Pseudomonadati</taxon>
        <taxon>Pseudomonadota</taxon>
        <taxon>Gammaproteobacteria</taxon>
        <taxon>Lysobacterales</taxon>
        <taxon>Lysobacteraceae</taxon>
        <taxon>Stenotrophomonas</taxon>
        <taxon>Stenotrophomonas maltophilia group</taxon>
    </lineage>
</organism>
<evidence type="ECO:0000313" key="3">
    <source>
        <dbReference type="EMBL" id="MDT3467932.1"/>
    </source>
</evidence>
<dbReference type="RefSeq" id="WP_312561496.1">
    <property type="nucleotide sequence ID" value="NZ_JAVSKO010000003.1"/>
</dbReference>
<dbReference type="Proteomes" id="UP001251948">
    <property type="component" value="Unassembled WGS sequence"/>
</dbReference>
<protein>
    <submittedName>
        <fullName evidence="3">Phage tail length tape measure family protein</fullName>
    </submittedName>
</protein>
<evidence type="ECO:0000259" key="2">
    <source>
        <dbReference type="Pfam" id="PF06791"/>
    </source>
</evidence>
<proteinExistence type="predicted"/>
<gene>
    <name evidence="3" type="ORF">ROV92_07970</name>
</gene>
<dbReference type="InterPro" id="IPR009628">
    <property type="entry name" value="Phage_tape_measure_N"/>
</dbReference>
<accession>A0AAJ2JDJ1</accession>
<dbReference type="Pfam" id="PF06791">
    <property type="entry name" value="TMP_2"/>
    <property type="match status" value="1"/>
</dbReference>
<sequence>MTTSAPNLRVRISADINDIKQGLALVRSEVAAFKQEAAKSIDLKGITDGFGQLRNLMGGLFAGVTVGGLFRALITETRDASNEVAQLQAVLASTGEQAGFTQRQLLDMAEKMAGATTLSAGEIVKAQTRLLSYTGIVGEQFPKAVQMAIDQSARLGENVEQSAETIGKALDKPSQGVAALTKQGFKFTEQQKQQMKVMEASGRTAEAQQIVLDALGESYGGAAQAARNTFGGALSAVGNSLRELVDGSGSGSLGAVTAAINDVAKALASPEMKAAAGALADSVLRSVAAFATFMAQDGVGYLVKIAQAALTVMRNIDLVAVAIGTYLAAQAVPAAIAGVQSLIVGLVSLRTTLFGASVAANGLKATLATMGGPITLAIAALSTAMYYLYQRTEQARLAAEEHTKALNQNRESAKLSREEAMREASAKRKQALETLNAARAILEERRARLADTSSVTARGGDRGDGAAMAAATNVERARADLDRAKSQLDDWGRRLVEMSMEVTEEVLAGSGVAAQATEAGGAALAKSNANMIDAARRALVALDAVYKDNGVSIEQYFSKRVALQQRSIDLEIDQARAELAVATEAAGRRRIEEQIVKLQRDRADVATVAADEQRKAEEALSQSLSAVKGRFLDLDGNTGQAQRVQLEAEYRGLMERLRAEGDITGQALVTSLIDRLVAKARSDELREALGKITSQLQGAESVIGAQVSAGLMGYGEGEAQTAAARAKALEDLRALRVASLEAMVGLKQGSPEQSAAVAGLQEIDLMIAQVVQSQRVWAQKTQDIAGSSLGDFLADLSTRTKRFKDAFSDMVKSFVAGVARMLAQEAALRTVRGLAKVGGTVGKVAGALGSLVSKHHSGGLVGSGGSRMRLAISPAMVGQAPRFHSGGGFGLKSDERVAVLQTGERVLSRRQTAAYDAAGSGGSMKVEIHNNGSPARVESAQMGRGAGGEQLLKVFLAAAADDVASGGQIARAGVARYGWEDRV</sequence>
<evidence type="ECO:0000313" key="4">
    <source>
        <dbReference type="Proteomes" id="UP001251948"/>
    </source>
</evidence>
<name>A0AAJ2JDJ1_STEMA</name>
<reference evidence="3" key="1">
    <citation type="submission" date="2023-07" db="EMBL/GenBank/DDBJ databases">
        <title>Comparative genomics of clinical Stenotrophomonas maltophilia isolates reveals regions of diversity which correlate with colonization and persistence in vivo.</title>
        <authorList>
            <person name="Mcdaniel M.S."/>
            <person name="Swords W.E."/>
            <person name="Sumpter N.A."/>
            <person name="Lindgren N.R."/>
            <person name="Billiot C.E."/>
        </authorList>
    </citation>
    <scope>NUCLEOTIDE SEQUENCE</scope>
    <source>
        <strain evidence="3">Ism4</strain>
    </source>
</reference>